<gene>
    <name evidence="2" type="ORF">FMM06_15205</name>
</gene>
<comment type="caution">
    <text evidence="2">The sequence shown here is derived from an EMBL/GenBank/DDBJ whole genome shotgun (WGS) entry which is preliminary data.</text>
</comment>
<evidence type="ECO:0000313" key="3">
    <source>
        <dbReference type="Proteomes" id="UP000317894"/>
    </source>
</evidence>
<dbReference type="SUPFAM" id="SSF52242">
    <property type="entry name" value="Cobalamin (vitamin B12)-binding domain"/>
    <property type="match status" value="1"/>
</dbReference>
<feature type="domain" description="B12-binding" evidence="1">
    <location>
        <begin position="187"/>
        <end position="319"/>
    </location>
</feature>
<evidence type="ECO:0000259" key="1">
    <source>
        <dbReference type="PROSITE" id="PS51332"/>
    </source>
</evidence>
<dbReference type="GO" id="GO:0046872">
    <property type="term" value="F:metal ion binding"/>
    <property type="evidence" value="ECO:0007669"/>
    <property type="project" value="InterPro"/>
</dbReference>
<organism evidence="2 3">
    <name type="scientific">Glacieibacterium frigidum</name>
    <dbReference type="NCBI Taxonomy" id="2593303"/>
    <lineage>
        <taxon>Bacteria</taxon>
        <taxon>Pseudomonadati</taxon>
        <taxon>Pseudomonadota</taxon>
        <taxon>Alphaproteobacteria</taxon>
        <taxon>Sphingomonadales</taxon>
        <taxon>Sphingosinicellaceae</taxon>
        <taxon>Glacieibacterium</taxon>
    </lineage>
</organism>
<reference evidence="2 3" key="1">
    <citation type="submission" date="2019-07" db="EMBL/GenBank/DDBJ databases">
        <title>Novel species isolated from glacier.</title>
        <authorList>
            <person name="Liu Q."/>
            <person name="Xin Y.-H."/>
        </authorList>
    </citation>
    <scope>NUCLEOTIDE SEQUENCE [LARGE SCALE GENOMIC DNA]</scope>
    <source>
        <strain evidence="2 3">LB1R16</strain>
    </source>
</reference>
<dbReference type="GO" id="GO:0031419">
    <property type="term" value="F:cobalamin binding"/>
    <property type="evidence" value="ECO:0007669"/>
    <property type="project" value="InterPro"/>
</dbReference>
<dbReference type="InterPro" id="IPR003759">
    <property type="entry name" value="Cbl-bd_cap"/>
</dbReference>
<dbReference type="AlphaFoldDB" id="A0A552U9W5"/>
<keyword evidence="3" id="KW-1185">Reference proteome</keyword>
<dbReference type="EMBL" id="VJWA01000002">
    <property type="protein sequence ID" value="TRW15002.1"/>
    <property type="molecule type" value="Genomic_DNA"/>
</dbReference>
<dbReference type="Pfam" id="PF02310">
    <property type="entry name" value="B12-binding"/>
    <property type="match status" value="1"/>
</dbReference>
<dbReference type="InterPro" id="IPR036724">
    <property type="entry name" value="Cobalamin-bd_sf"/>
</dbReference>
<proteinExistence type="predicted"/>
<evidence type="ECO:0000313" key="2">
    <source>
        <dbReference type="EMBL" id="TRW15002.1"/>
    </source>
</evidence>
<accession>A0A552U9W5</accession>
<dbReference type="InterPro" id="IPR006158">
    <property type="entry name" value="Cobalamin-bd"/>
</dbReference>
<dbReference type="Pfam" id="PF02607">
    <property type="entry name" value="B12-binding_2"/>
    <property type="match status" value="1"/>
</dbReference>
<dbReference type="Proteomes" id="UP000317894">
    <property type="component" value="Unassembled WGS sequence"/>
</dbReference>
<dbReference type="Gene3D" id="3.40.50.280">
    <property type="entry name" value="Cobalamin-binding domain"/>
    <property type="match status" value="1"/>
</dbReference>
<dbReference type="OrthoDB" id="5498228at2"/>
<dbReference type="PROSITE" id="PS51332">
    <property type="entry name" value="B12_BINDING"/>
    <property type="match status" value="1"/>
</dbReference>
<protein>
    <submittedName>
        <fullName evidence="2">Cobalamin-binding protein</fullName>
    </submittedName>
</protein>
<name>A0A552U9W5_9SPHN</name>
<sequence length="324" mass="34343">MVMRALAFDGRGQTGNGSPWVSVRVSRGRGRTMASRIDLRSGGRGREGGGDAESFDPAMLSPFALHRLVEGEIIPRLLLAHRGIDSVGRKGPATPIDVGTAERFAVAALRQEAYGLLVEVDALIASGHSVEAVFLDILAPAARHLGELWDADACDFVDVTMALWRLQEIVHELAARTPGAAERRGGERRALFAPLPGEQHGFGSLMVEEFFRRAGWTTASEPGASEADLVALVGSRWFEIVGLTVSVAENVARLPAVIASLRAASRNPRLGVLVGGRVFIDHPDWADGCGADATALDARQAVLVAESLLDVLALRADSPIAGHG</sequence>